<sequence>MASILNTLAFLLLFFGGNMSRALAAGKADISPKPLLRPVINAEIRPVPVPVPVPATVTPPPLKVQEKGLRNSRASRPVLPSVPVPPPGSETPAAPVANQRTNVFGGKGRFLPPLNPVFRVPDSVRTGQLSLIGKPPPPQVPDIVRTSQLILTGKPQVPDTVNTGQLSQISRTQIPDIVPTGPLILKGEK</sequence>
<organism evidence="2">
    <name type="scientific">hydrothermal vent metagenome</name>
    <dbReference type="NCBI Taxonomy" id="652676"/>
    <lineage>
        <taxon>unclassified sequences</taxon>
        <taxon>metagenomes</taxon>
        <taxon>ecological metagenomes</taxon>
    </lineage>
</organism>
<feature type="compositionally biased region" description="Pro residues" evidence="1">
    <location>
        <begin position="80"/>
        <end position="89"/>
    </location>
</feature>
<evidence type="ECO:0000313" key="2">
    <source>
        <dbReference type="EMBL" id="VAW77639.1"/>
    </source>
</evidence>
<evidence type="ECO:0000256" key="1">
    <source>
        <dbReference type="SAM" id="MobiDB-lite"/>
    </source>
</evidence>
<dbReference type="AlphaFoldDB" id="A0A3B0YTJ6"/>
<feature type="region of interest" description="Disordered" evidence="1">
    <location>
        <begin position="66"/>
        <end position="96"/>
    </location>
</feature>
<dbReference type="EMBL" id="UOFM01000229">
    <property type="protein sequence ID" value="VAW77639.1"/>
    <property type="molecule type" value="Genomic_DNA"/>
</dbReference>
<name>A0A3B0YTJ6_9ZZZZ</name>
<accession>A0A3B0YTJ6</accession>
<reference evidence="2" key="1">
    <citation type="submission" date="2018-06" db="EMBL/GenBank/DDBJ databases">
        <authorList>
            <person name="Zhirakovskaya E."/>
        </authorList>
    </citation>
    <scope>NUCLEOTIDE SEQUENCE</scope>
</reference>
<gene>
    <name evidence="2" type="ORF">MNBD_GAMMA14-466</name>
</gene>
<proteinExistence type="predicted"/>
<protein>
    <submittedName>
        <fullName evidence="2">Uncharacterized protein</fullName>
    </submittedName>
</protein>